<dbReference type="EMBL" id="MDHN01000031">
    <property type="protein sequence ID" value="OFC70079.1"/>
    <property type="molecule type" value="Genomic_DNA"/>
</dbReference>
<dbReference type="RefSeq" id="WP_070126181.1">
    <property type="nucleotide sequence ID" value="NZ_MDHN01000031.1"/>
</dbReference>
<evidence type="ECO:0000313" key="3">
    <source>
        <dbReference type="Proteomes" id="UP000175691"/>
    </source>
</evidence>
<dbReference type="OrthoDB" id="8928961at2"/>
<gene>
    <name evidence="2" type="ORF">BFC18_15220</name>
</gene>
<evidence type="ECO:0000313" key="2">
    <source>
        <dbReference type="EMBL" id="OFC70079.1"/>
    </source>
</evidence>
<proteinExistence type="predicted"/>
<evidence type="ECO:0000256" key="1">
    <source>
        <dbReference type="SAM" id="Phobius"/>
    </source>
</evidence>
<keyword evidence="1" id="KW-0812">Transmembrane</keyword>
<feature type="transmembrane region" description="Helical" evidence="1">
    <location>
        <begin position="173"/>
        <end position="192"/>
    </location>
</feature>
<dbReference type="STRING" id="1656094.BFC18_15220"/>
<feature type="transmembrane region" description="Helical" evidence="1">
    <location>
        <begin position="198"/>
        <end position="221"/>
    </location>
</feature>
<keyword evidence="3" id="KW-1185">Reference proteome</keyword>
<comment type="caution">
    <text evidence="2">The sequence shown here is derived from an EMBL/GenBank/DDBJ whole genome shotgun (WGS) entry which is preliminary data.</text>
</comment>
<keyword evidence="1" id="KW-1133">Transmembrane helix</keyword>
<reference evidence="2 3" key="1">
    <citation type="submission" date="2016-08" db="EMBL/GenBank/DDBJ databases">
        <authorList>
            <person name="Seilhamer J.J."/>
        </authorList>
    </citation>
    <scope>NUCLEOTIDE SEQUENCE [LARGE SCALE GENOMIC DNA]</scope>
    <source>
        <strain evidence="2 3">KCTC 42603</strain>
    </source>
</reference>
<keyword evidence="1" id="KW-0472">Membrane</keyword>
<dbReference type="Proteomes" id="UP000175691">
    <property type="component" value="Unassembled WGS sequence"/>
</dbReference>
<sequence>MLRVAKEVISQDIQELKESLQLADKFLNEKLNQQGKAEEVLHAIVIKSLELINDEVSVRDIYFYYADIYAAVWGEGDTDKASRTVRKYLDDISNDKLSANSELNNFLVSENCQPLFLTVDASTGGKRTQFYLITCRQVDESTNEQSNNSIEYVATKLPKPYWWVKPLMEIKVTVWRVFCVVAIGVLLSWMGVYSLSKVFSGSVSTAMAIITFSIAAIAGYLMMRLSELSTKGLTQIPSFMVPLKQANSLFTLARDTVNEKQNLKILAVTYEAKCPLCGDKIIIEKSREFHGRYVGKCAIAPSEHVYTFDHVVKKGRFLRG</sequence>
<dbReference type="AlphaFoldDB" id="A0A1E7Z983"/>
<protein>
    <submittedName>
        <fullName evidence="2">Uncharacterized protein</fullName>
    </submittedName>
</protein>
<accession>A0A1E7Z983</accession>
<name>A0A1E7Z983_9ALTE</name>
<organism evidence="2 3">
    <name type="scientific">Alteromonas confluentis</name>
    <dbReference type="NCBI Taxonomy" id="1656094"/>
    <lineage>
        <taxon>Bacteria</taxon>
        <taxon>Pseudomonadati</taxon>
        <taxon>Pseudomonadota</taxon>
        <taxon>Gammaproteobacteria</taxon>
        <taxon>Alteromonadales</taxon>
        <taxon>Alteromonadaceae</taxon>
        <taxon>Alteromonas/Salinimonas group</taxon>
        <taxon>Alteromonas</taxon>
    </lineage>
</organism>